<keyword evidence="2" id="KW-1185">Reference proteome</keyword>
<evidence type="ECO:0000313" key="1">
    <source>
        <dbReference type="EMBL" id="KAH0448406.1"/>
    </source>
</evidence>
<accession>A0AAV7FWK7</accession>
<protein>
    <submittedName>
        <fullName evidence="1">Uncharacterized protein</fullName>
    </submittedName>
</protein>
<sequence length="185" mass="20847">MTEMAKAIHNKFFKCSVPMKVSVHTSDTLRYCISVVPAIMGGEKLNRQLRVHLIGTNDGHHPNHILYEANMPNGGNLYNDVVVVTGLDNGFNLPCINIIPYWIMGNNCEKQPHAISHSLSKSYGESELVWAFRDDLDVFAWITTEMPSIDDITCHILNVRRDTKPINQKIKGDNSHARGAYKSKK</sequence>
<dbReference type="EMBL" id="JAGFBR010000019">
    <property type="protein sequence ID" value="KAH0448406.1"/>
    <property type="molecule type" value="Genomic_DNA"/>
</dbReference>
<evidence type="ECO:0000313" key="2">
    <source>
        <dbReference type="Proteomes" id="UP000775213"/>
    </source>
</evidence>
<proteinExistence type="predicted"/>
<name>A0AAV7FWK7_DENCH</name>
<comment type="caution">
    <text evidence="1">The sequence shown here is derived from an EMBL/GenBank/DDBJ whole genome shotgun (WGS) entry which is preliminary data.</text>
</comment>
<dbReference type="Proteomes" id="UP000775213">
    <property type="component" value="Unassembled WGS sequence"/>
</dbReference>
<organism evidence="1 2">
    <name type="scientific">Dendrobium chrysotoxum</name>
    <name type="common">Orchid</name>
    <dbReference type="NCBI Taxonomy" id="161865"/>
    <lineage>
        <taxon>Eukaryota</taxon>
        <taxon>Viridiplantae</taxon>
        <taxon>Streptophyta</taxon>
        <taxon>Embryophyta</taxon>
        <taxon>Tracheophyta</taxon>
        <taxon>Spermatophyta</taxon>
        <taxon>Magnoliopsida</taxon>
        <taxon>Liliopsida</taxon>
        <taxon>Asparagales</taxon>
        <taxon>Orchidaceae</taxon>
        <taxon>Epidendroideae</taxon>
        <taxon>Malaxideae</taxon>
        <taxon>Dendrobiinae</taxon>
        <taxon>Dendrobium</taxon>
    </lineage>
</organism>
<dbReference type="AlphaFoldDB" id="A0AAV7FWK7"/>
<gene>
    <name evidence="1" type="ORF">IEQ34_022206</name>
</gene>
<reference evidence="1 2" key="1">
    <citation type="journal article" date="2021" name="Hortic Res">
        <title>Chromosome-scale assembly of the Dendrobium chrysotoxum genome enhances the understanding of orchid evolution.</title>
        <authorList>
            <person name="Zhang Y."/>
            <person name="Zhang G.Q."/>
            <person name="Zhang D."/>
            <person name="Liu X.D."/>
            <person name="Xu X.Y."/>
            <person name="Sun W.H."/>
            <person name="Yu X."/>
            <person name="Zhu X."/>
            <person name="Wang Z.W."/>
            <person name="Zhao X."/>
            <person name="Zhong W.Y."/>
            <person name="Chen H."/>
            <person name="Yin W.L."/>
            <person name="Huang T."/>
            <person name="Niu S.C."/>
            <person name="Liu Z.J."/>
        </authorList>
    </citation>
    <scope>NUCLEOTIDE SEQUENCE [LARGE SCALE GENOMIC DNA]</scope>
    <source>
        <strain evidence="1">Lindl</strain>
    </source>
</reference>